<dbReference type="InterPro" id="IPR001296">
    <property type="entry name" value="Glyco_trans_1"/>
</dbReference>
<dbReference type="PANTHER" id="PTHR45947">
    <property type="entry name" value="SULFOQUINOVOSYL TRANSFERASE SQD2"/>
    <property type="match status" value="1"/>
</dbReference>
<organism evidence="2 3">
    <name type="scientific">candidate division MSBL1 archaeon SCGC-AAA382C18</name>
    <dbReference type="NCBI Taxonomy" id="1698281"/>
    <lineage>
        <taxon>Archaea</taxon>
        <taxon>Methanobacteriati</taxon>
        <taxon>Methanobacteriota</taxon>
        <taxon>candidate division MSBL1</taxon>
    </lineage>
</organism>
<dbReference type="EMBL" id="LHYF01000007">
    <property type="protein sequence ID" value="KXB07197.1"/>
    <property type="molecule type" value="Genomic_DNA"/>
</dbReference>
<gene>
    <name evidence="2" type="ORF">AKJ52_00790</name>
</gene>
<dbReference type="AlphaFoldDB" id="A0A133VL99"/>
<evidence type="ECO:0000313" key="3">
    <source>
        <dbReference type="Proteomes" id="UP000070404"/>
    </source>
</evidence>
<feature type="domain" description="Glycosyl transferase family 1" evidence="1">
    <location>
        <begin position="186"/>
        <end position="347"/>
    </location>
</feature>
<dbReference type="PANTHER" id="PTHR45947:SF3">
    <property type="entry name" value="SULFOQUINOVOSYL TRANSFERASE SQD2"/>
    <property type="match status" value="1"/>
</dbReference>
<protein>
    <recommendedName>
        <fullName evidence="1">Glycosyl transferase family 1 domain-containing protein</fullName>
    </recommendedName>
</protein>
<keyword evidence="3" id="KW-1185">Reference proteome</keyword>
<dbReference type="CDD" id="cd03801">
    <property type="entry name" value="GT4_PimA-like"/>
    <property type="match status" value="1"/>
</dbReference>
<reference evidence="2 3" key="1">
    <citation type="journal article" date="2016" name="Sci. Rep.">
        <title>Metabolic traits of an uncultured archaeal lineage -MSBL1- from brine pools of the Red Sea.</title>
        <authorList>
            <person name="Mwirichia R."/>
            <person name="Alam I."/>
            <person name="Rashid M."/>
            <person name="Vinu M."/>
            <person name="Ba-Alawi W."/>
            <person name="Anthony Kamau A."/>
            <person name="Kamanda Ngugi D."/>
            <person name="Goker M."/>
            <person name="Klenk H.P."/>
            <person name="Bajic V."/>
            <person name="Stingl U."/>
        </authorList>
    </citation>
    <scope>NUCLEOTIDE SEQUENCE [LARGE SCALE GENOMIC DNA]</scope>
    <source>
        <strain evidence="2">SCGC-AAA382C18</strain>
    </source>
</reference>
<evidence type="ECO:0000259" key="1">
    <source>
        <dbReference type="Pfam" id="PF00534"/>
    </source>
</evidence>
<sequence>MKVLILSHTYVVETNRKKVLKLSEFEDVDISVITPKKWRHELDTYKNESEGSLEVIPLKTFFNGRSYIHFYSNLHKYYTEINPDILHIEEEPWSISAFQGIGFKRENEDCKSLFFTWENIEKEHFPPFSFIENYVFEYSDRAISGNQEGKKVLRNKGYNKPVDVLPQLGVDPDIFQSRDCSELEEKLNLTEFTIGFVGRLIREKGLLTLLRSVLKLEDEFRVLFLGRGDFKKDLQKEAKDLGIRDKTVFVDTVPHDEVPRYLNCMDCLVLPSITTSNWKEQFGHVLIEAMACEVPVIGSDSGAIPEVIEDSGLVFEEADIDDLLDKIKLLMSDENLREDLAKKGRKRVLNNYTWEKIAEKTRDIYDELISF</sequence>
<dbReference type="Proteomes" id="UP000070404">
    <property type="component" value="Unassembled WGS sequence"/>
</dbReference>
<comment type="caution">
    <text evidence="2">The sequence shown here is derived from an EMBL/GenBank/DDBJ whole genome shotgun (WGS) entry which is preliminary data.</text>
</comment>
<evidence type="ECO:0000313" key="2">
    <source>
        <dbReference type="EMBL" id="KXB07197.1"/>
    </source>
</evidence>
<proteinExistence type="predicted"/>
<dbReference type="SUPFAM" id="SSF53756">
    <property type="entry name" value="UDP-Glycosyltransferase/glycogen phosphorylase"/>
    <property type="match status" value="1"/>
</dbReference>
<dbReference type="GO" id="GO:0016757">
    <property type="term" value="F:glycosyltransferase activity"/>
    <property type="evidence" value="ECO:0007669"/>
    <property type="project" value="InterPro"/>
</dbReference>
<dbReference type="Gene3D" id="3.40.50.2000">
    <property type="entry name" value="Glycogen Phosphorylase B"/>
    <property type="match status" value="2"/>
</dbReference>
<accession>A0A133VL99</accession>
<dbReference type="Pfam" id="PF00534">
    <property type="entry name" value="Glycos_transf_1"/>
    <property type="match status" value="1"/>
</dbReference>
<dbReference type="PATRIC" id="fig|1698281.3.peg.662"/>
<name>A0A133VL99_9EURY</name>
<dbReference type="InterPro" id="IPR050194">
    <property type="entry name" value="Glycosyltransferase_grp1"/>
</dbReference>